<feature type="transmembrane region" description="Helical" evidence="1">
    <location>
        <begin position="12"/>
        <end position="39"/>
    </location>
</feature>
<feature type="non-terminal residue" evidence="2">
    <location>
        <position position="1"/>
    </location>
</feature>
<comment type="caution">
    <text evidence="2">The sequence shown here is derived from an EMBL/GenBank/DDBJ whole genome shotgun (WGS) entry which is preliminary data.</text>
</comment>
<dbReference type="AlphaFoldDB" id="X0ZQK2"/>
<evidence type="ECO:0000313" key="2">
    <source>
        <dbReference type="EMBL" id="GAG71639.1"/>
    </source>
</evidence>
<keyword evidence="1" id="KW-1133">Transmembrane helix</keyword>
<dbReference type="EMBL" id="BART01006926">
    <property type="protein sequence ID" value="GAG71639.1"/>
    <property type="molecule type" value="Genomic_DNA"/>
</dbReference>
<name>X0ZQK2_9ZZZZ</name>
<keyword evidence="1" id="KW-0812">Transmembrane</keyword>
<organism evidence="2">
    <name type="scientific">marine sediment metagenome</name>
    <dbReference type="NCBI Taxonomy" id="412755"/>
    <lineage>
        <taxon>unclassified sequences</taxon>
        <taxon>metagenomes</taxon>
        <taxon>ecological metagenomes</taxon>
    </lineage>
</organism>
<gene>
    <name evidence="2" type="ORF">S01H4_15800</name>
</gene>
<evidence type="ECO:0000256" key="1">
    <source>
        <dbReference type="SAM" id="Phobius"/>
    </source>
</evidence>
<accession>X0ZQK2</accession>
<sequence>AFILFYTMKIYVDVFIMGVATSWGACLFFCAPILIPYIAATQKGWLAPDINL</sequence>
<protein>
    <submittedName>
        <fullName evidence="2">Uncharacterized protein</fullName>
    </submittedName>
</protein>
<proteinExistence type="predicted"/>
<keyword evidence="1" id="KW-0472">Membrane</keyword>
<reference evidence="2" key="1">
    <citation type="journal article" date="2014" name="Front. Microbiol.">
        <title>High frequency of phylogenetically diverse reductive dehalogenase-homologous genes in deep subseafloor sedimentary metagenomes.</title>
        <authorList>
            <person name="Kawai M."/>
            <person name="Futagami T."/>
            <person name="Toyoda A."/>
            <person name="Takaki Y."/>
            <person name="Nishi S."/>
            <person name="Hori S."/>
            <person name="Arai W."/>
            <person name="Tsubouchi T."/>
            <person name="Morono Y."/>
            <person name="Uchiyama I."/>
            <person name="Ito T."/>
            <person name="Fujiyama A."/>
            <person name="Inagaki F."/>
            <person name="Takami H."/>
        </authorList>
    </citation>
    <scope>NUCLEOTIDE SEQUENCE</scope>
    <source>
        <strain evidence="2">Expedition CK06-06</strain>
    </source>
</reference>